<feature type="non-terminal residue" evidence="2">
    <location>
        <position position="1"/>
    </location>
</feature>
<feature type="non-terminal residue" evidence="2">
    <location>
        <position position="90"/>
    </location>
</feature>
<dbReference type="Proteomes" id="UP000265520">
    <property type="component" value="Unassembled WGS sequence"/>
</dbReference>
<reference evidence="2 3" key="1">
    <citation type="journal article" date="2018" name="Front. Plant Sci.">
        <title>Red Clover (Trifolium pratense) and Zigzag Clover (T. medium) - A Picture of Genomic Similarities and Differences.</title>
        <authorList>
            <person name="Dluhosova J."/>
            <person name="Istvanek J."/>
            <person name="Nedelnik J."/>
            <person name="Repkova J."/>
        </authorList>
    </citation>
    <scope>NUCLEOTIDE SEQUENCE [LARGE SCALE GENOMIC DNA]</scope>
    <source>
        <strain evidence="3">cv. 10/8</strain>
        <tissue evidence="2">Leaf</tissue>
    </source>
</reference>
<accession>A0A392R603</accession>
<dbReference type="AlphaFoldDB" id="A0A392R603"/>
<feature type="region of interest" description="Disordered" evidence="1">
    <location>
        <begin position="1"/>
        <end position="23"/>
    </location>
</feature>
<evidence type="ECO:0000313" key="2">
    <source>
        <dbReference type="EMBL" id="MCI31659.1"/>
    </source>
</evidence>
<keyword evidence="3" id="KW-1185">Reference proteome</keyword>
<proteinExistence type="predicted"/>
<protein>
    <submittedName>
        <fullName evidence="2">Uncharacterized protein</fullName>
    </submittedName>
</protein>
<organism evidence="2 3">
    <name type="scientific">Trifolium medium</name>
    <dbReference type="NCBI Taxonomy" id="97028"/>
    <lineage>
        <taxon>Eukaryota</taxon>
        <taxon>Viridiplantae</taxon>
        <taxon>Streptophyta</taxon>
        <taxon>Embryophyta</taxon>
        <taxon>Tracheophyta</taxon>
        <taxon>Spermatophyta</taxon>
        <taxon>Magnoliopsida</taxon>
        <taxon>eudicotyledons</taxon>
        <taxon>Gunneridae</taxon>
        <taxon>Pentapetalae</taxon>
        <taxon>rosids</taxon>
        <taxon>fabids</taxon>
        <taxon>Fabales</taxon>
        <taxon>Fabaceae</taxon>
        <taxon>Papilionoideae</taxon>
        <taxon>50 kb inversion clade</taxon>
        <taxon>NPAAA clade</taxon>
        <taxon>Hologalegina</taxon>
        <taxon>IRL clade</taxon>
        <taxon>Trifolieae</taxon>
        <taxon>Trifolium</taxon>
    </lineage>
</organism>
<dbReference type="EMBL" id="LXQA010188915">
    <property type="protein sequence ID" value="MCI31659.1"/>
    <property type="molecule type" value="Genomic_DNA"/>
</dbReference>
<name>A0A392R603_9FABA</name>
<comment type="caution">
    <text evidence="2">The sequence shown here is derived from an EMBL/GenBank/DDBJ whole genome shotgun (WGS) entry which is preliminary data.</text>
</comment>
<sequence>GNTTAITGPLPETLTEPPPERSEAKHHITKAVTSEKLEARWCGGPNAAPHTTTCGGPPKVTGKLPSAAALARAPPCRSPVVWLTTALHHK</sequence>
<evidence type="ECO:0000256" key="1">
    <source>
        <dbReference type="SAM" id="MobiDB-lite"/>
    </source>
</evidence>
<evidence type="ECO:0000313" key="3">
    <source>
        <dbReference type="Proteomes" id="UP000265520"/>
    </source>
</evidence>